<dbReference type="InterPro" id="IPR000120">
    <property type="entry name" value="Amidase"/>
</dbReference>
<evidence type="ECO:0000313" key="5">
    <source>
        <dbReference type="Proteomes" id="UP001242480"/>
    </source>
</evidence>
<dbReference type="InterPro" id="IPR023631">
    <property type="entry name" value="Amidase_dom"/>
</dbReference>
<feature type="region of interest" description="Disordered" evidence="2">
    <location>
        <begin position="135"/>
        <end position="155"/>
    </location>
</feature>
<dbReference type="Proteomes" id="UP001242480">
    <property type="component" value="Unassembled WGS sequence"/>
</dbReference>
<dbReference type="Gene3D" id="3.90.1300.10">
    <property type="entry name" value="Amidase signature (AS) domain"/>
    <property type="match status" value="1"/>
</dbReference>
<keyword evidence="5" id="KW-1185">Reference proteome</keyword>
<evidence type="ECO:0000256" key="1">
    <source>
        <dbReference type="ARBA" id="ARBA00009199"/>
    </source>
</evidence>
<reference evidence="4 5" key="1">
    <citation type="submission" date="2023-07" db="EMBL/GenBank/DDBJ databases">
        <title>Genomic Encyclopedia of Type Strains, Phase IV (KMG-IV): sequencing the most valuable type-strain genomes for metagenomic binning, comparative biology and taxonomic classification.</title>
        <authorList>
            <person name="Goeker M."/>
        </authorList>
    </citation>
    <scope>NUCLEOTIDE SEQUENCE [LARGE SCALE GENOMIC DNA]</scope>
    <source>
        <strain evidence="4 5">DSM 19619</strain>
    </source>
</reference>
<proteinExistence type="inferred from homology"/>
<dbReference type="EMBL" id="JAUSVX010000021">
    <property type="protein sequence ID" value="MDQ0474210.1"/>
    <property type="molecule type" value="Genomic_DNA"/>
</dbReference>
<comment type="caution">
    <text evidence="4">The sequence shown here is derived from an EMBL/GenBank/DDBJ whole genome shotgun (WGS) entry which is preliminary data.</text>
</comment>
<organism evidence="4 5">
    <name type="scientific">Labrys wisconsinensis</name>
    <dbReference type="NCBI Taxonomy" id="425677"/>
    <lineage>
        <taxon>Bacteria</taxon>
        <taxon>Pseudomonadati</taxon>
        <taxon>Pseudomonadota</taxon>
        <taxon>Alphaproteobacteria</taxon>
        <taxon>Hyphomicrobiales</taxon>
        <taxon>Xanthobacteraceae</taxon>
        <taxon>Labrys</taxon>
    </lineage>
</organism>
<protein>
    <submittedName>
        <fullName evidence="4">Asp-tRNA(Asn)/Glu-tRNA(Gln) amidotransferase A subunit family amidase</fullName>
    </submittedName>
</protein>
<comment type="similarity">
    <text evidence="1">Belongs to the amidase family.</text>
</comment>
<name>A0ABU0JKT6_9HYPH</name>
<dbReference type="PANTHER" id="PTHR11895:SF151">
    <property type="entry name" value="GLUTAMYL-TRNA(GLN) AMIDOTRANSFERASE SUBUNIT A"/>
    <property type="match status" value="1"/>
</dbReference>
<accession>A0ABU0JKT6</accession>
<evidence type="ECO:0000259" key="3">
    <source>
        <dbReference type="Pfam" id="PF01425"/>
    </source>
</evidence>
<dbReference type="SUPFAM" id="SSF75304">
    <property type="entry name" value="Amidase signature (AS) enzymes"/>
    <property type="match status" value="1"/>
</dbReference>
<dbReference type="InterPro" id="IPR036928">
    <property type="entry name" value="AS_sf"/>
</dbReference>
<dbReference type="PANTHER" id="PTHR11895">
    <property type="entry name" value="TRANSAMIDASE"/>
    <property type="match status" value="1"/>
</dbReference>
<evidence type="ECO:0000313" key="4">
    <source>
        <dbReference type="EMBL" id="MDQ0474210.1"/>
    </source>
</evidence>
<dbReference type="Pfam" id="PF01425">
    <property type="entry name" value="Amidase"/>
    <property type="match status" value="1"/>
</dbReference>
<gene>
    <name evidence="4" type="ORF">QO011_007250</name>
</gene>
<sequence>MTNALLQLSARDLVKGLRSGDYRAADVMAACLARIEACEPAIRAWAWLDRDKAMSEAARADARRAGGAEPGPLHGLPVGVKDIIDTADMPTQYGTPIHRGRQPAADATVVARLRSAGAIILGKTVTSEHAVFVAGPTRNPHDTARTPGGSSSGSAAAVAAGMVPVALSTQTNGSTIRPASFCGVVGYKPSLGLLPRTGILKQSSVLDHPGVIARNAADAAFVVEAIGGEEIGDEQSLGASAAGLTEAALRDEPPPRLAFVRGPYWQRADPQACAALEAFVAGVGTPVEIVDLPAAFDDAAQILGVIMDAGIAQAYHEDFARARAGMAEVLVRIIERGQGLAATALLDALAARDQLRRSFDALAAPYDAILTLAAPGVAPLVSEGTGDPIFATTWTLIGAPAITLPLLTGAAGLPLGVQLVGGTRRDARLLRAAAWLERGRGSGLHDGRPGNGKRGDVFCASWS</sequence>
<dbReference type="RefSeq" id="WP_307283447.1">
    <property type="nucleotide sequence ID" value="NZ_JAUSVX010000021.1"/>
</dbReference>
<feature type="domain" description="Amidase" evidence="3">
    <location>
        <begin position="27"/>
        <end position="430"/>
    </location>
</feature>
<evidence type="ECO:0000256" key="2">
    <source>
        <dbReference type="SAM" id="MobiDB-lite"/>
    </source>
</evidence>